<keyword evidence="6 11" id="KW-0732">Signal</keyword>
<dbReference type="InterPro" id="IPR023614">
    <property type="entry name" value="Porin_dom_sf"/>
</dbReference>
<keyword evidence="5" id="KW-0812">Transmembrane</keyword>
<dbReference type="InterPro" id="IPR033900">
    <property type="entry name" value="Gram_neg_porin_domain"/>
</dbReference>
<reference evidence="13 15" key="1">
    <citation type="submission" date="2015-09" db="EMBL/GenBank/DDBJ databases">
        <authorList>
            <person name="Xu Y."/>
            <person name="Nagy A."/>
            <person name="Liu N.T."/>
            <person name="Nou X."/>
        </authorList>
    </citation>
    <scope>NUCLEOTIDE SEQUENCE [LARGE SCALE GENOMIC DNA]</scope>
    <source>
        <strain evidence="13 15">FC1138</strain>
    </source>
</reference>
<reference evidence="14" key="2">
    <citation type="submission" date="2016-06" db="EMBL/GenBank/DDBJ databases">
        <authorList>
            <person name="Kjaerup R.B."/>
            <person name="Dalgaard T.S."/>
            <person name="Juul-Madsen H.R."/>
        </authorList>
    </citation>
    <scope>NUCLEOTIDE SEQUENCE [LARGE SCALE GENOMIC DNA]</scope>
    <source>
        <strain evidence="14">ATCC 49129</strain>
    </source>
</reference>
<dbReference type="Proteomes" id="UP000078572">
    <property type="component" value="Chromosome 1"/>
</dbReference>
<evidence type="ECO:0000256" key="11">
    <source>
        <dbReference type="SAM" id="SignalP"/>
    </source>
</evidence>
<dbReference type="GO" id="GO:0006811">
    <property type="term" value="P:monoatomic ion transport"/>
    <property type="evidence" value="ECO:0007669"/>
    <property type="project" value="UniProtKB-KW"/>
</dbReference>
<evidence type="ECO:0000256" key="5">
    <source>
        <dbReference type="ARBA" id="ARBA00022692"/>
    </source>
</evidence>
<keyword evidence="8" id="KW-0626">Porin</keyword>
<comment type="subunit">
    <text evidence="2">Homotrimer.</text>
</comment>
<dbReference type="OrthoDB" id="8679056at2"/>
<evidence type="ECO:0000256" key="4">
    <source>
        <dbReference type="ARBA" id="ARBA00022452"/>
    </source>
</evidence>
<dbReference type="InterPro" id="IPR002299">
    <property type="entry name" value="Porin_Neis"/>
</dbReference>
<protein>
    <submittedName>
        <fullName evidence="13 14">Porin</fullName>
    </submittedName>
</protein>
<evidence type="ECO:0000313" key="16">
    <source>
        <dbReference type="Proteomes" id="UP000078572"/>
    </source>
</evidence>
<evidence type="ECO:0000256" key="10">
    <source>
        <dbReference type="ARBA" id="ARBA00023237"/>
    </source>
</evidence>
<evidence type="ECO:0000259" key="12">
    <source>
        <dbReference type="Pfam" id="PF13609"/>
    </source>
</evidence>
<accession>A0A192A0R1</accession>
<dbReference type="GeneID" id="61527590"/>
<feature type="domain" description="Porin" evidence="12">
    <location>
        <begin position="16"/>
        <end position="326"/>
    </location>
</feature>
<dbReference type="STRING" id="190721.ACS15_3449"/>
<feature type="signal peptide" evidence="11">
    <location>
        <begin position="1"/>
        <end position="29"/>
    </location>
</feature>
<keyword evidence="10" id="KW-0998">Cell outer membrane</keyword>
<evidence type="ECO:0000256" key="8">
    <source>
        <dbReference type="ARBA" id="ARBA00023114"/>
    </source>
</evidence>
<dbReference type="SUPFAM" id="SSF56935">
    <property type="entry name" value="Porins"/>
    <property type="match status" value="1"/>
</dbReference>
<dbReference type="GO" id="GO:0046930">
    <property type="term" value="C:pore complex"/>
    <property type="evidence" value="ECO:0007669"/>
    <property type="project" value="UniProtKB-KW"/>
</dbReference>
<evidence type="ECO:0000256" key="9">
    <source>
        <dbReference type="ARBA" id="ARBA00023136"/>
    </source>
</evidence>
<dbReference type="GO" id="GO:0009279">
    <property type="term" value="C:cell outer membrane"/>
    <property type="evidence" value="ECO:0007669"/>
    <property type="project" value="UniProtKB-SubCell"/>
</dbReference>
<dbReference type="EMBL" id="CP016022">
    <property type="protein sequence ID" value="ANJ73923.1"/>
    <property type="molecule type" value="Genomic_DNA"/>
</dbReference>
<dbReference type="PATRIC" id="fig|190721.6.peg.3405"/>
<name>A0A192A0R1_9RALS</name>
<keyword evidence="9" id="KW-0472">Membrane</keyword>
<keyword evidence="7" id="KW-0406">Ion transport</keyword>
<evidence type="ECO:0000256" key="6">
    <source>
        <dbReference type="ARBA" id="ARBA00022729"/>
    </source>
</evidence>
<keyword evidence="3" id="KW-0813">Transport</keyword>
<dbReference type="RefSeq" id="WP_021197317.1">
    <property type="nucleotide sequence ID" value="NZ_CP012605.1"/>
</dbReference>
<dbReference type="PANTHER" id="PTHR34501:SF9">
    <property type="entry name" value="MAJOR OUTER MEMBRANE PROTEIN P.IA"/>
    <property type="match status" value="1"/>
</dbReference>
<feature type="chain" id="PRO_5044553949" evidence="11">
    <location>
        <begin position="30"/>
        <end position="351"/>
    </location>
</feature>
<dbReference type="EMBL" id="CP012605">
    <property type="protein sequence ID" value="ANH72498.1"/>
    <property type="molecule type" value="Genomic_DNA"/>
</dbReference>
<organism evidence="14 16">
    <name type="scientific">Ralstonia insidiosa</name>
    <dbReference type="NCBI Taxonomy" id="190721"/>
    <lineage>
        <taxon>Bacteria</taxon>
        <taxon>Pseudomonadati</taxon>
        <taxon>Pseudomonadota</taxon>
        <taxon>Betaproteobacteria</taxon>
        <taxon>Burkholderiales</taxon>
        <taxon>Burkholderiaceae</taxon>
        <taxon>Ralstonia</taxon>
    </lineage>
</organism>
<dbReference type="AlphaFoldDB" id="A0A192A0R1"/>
<evidence type="ECO:0000313" key="14">
    <source>
        <dbReference type="EMBL" id="ANJ73923.1"/>
    </source>
</evidence>
<dbReference type="GO" id="GO:0015288">
    <property type="term" value="F:porin activity"/>
    <property type="evidence" value="ECO:0007669"/>
    <property type="project" value="UniProtKB-KW"/>
</dbReference>
<comment type="subcellular location">
    <subcellularLocation>
        <location evidence="1">Cell outer membrane</location>
        <topology evidence="1">Multi-pass membrane protein</topology>
    </subcellularLocation>
</comment>
<dbReference type="KEGG" id="rin:ACS15_3449"/>
<sequence>MTTSIRSIPLSAIRLTALAGLLACSTAHAQSNVTLYGVMETGLRYSTNNDAAGHGKAEEVGGYYSGSRFGIRGSEDLGNGLKAVFHLVSGFAPDTGVGSTNDMGLGGYKPVTPATSRLFGRQAYVGLEGGFGSLTFGRQENLVFNTAGQYDALSIGNLGATAWHVTATGVRIDNAVKYVGDFNGLRPGVMVGMGEQAGAFSAGNYSALSLNYASGPVTVGGAWEQQKDLLSVATRTWTTGGSVQVGPAKLMLGYINYRDGTPTKNDLILGGVKYDFSGQYNLVVGGMATRQRDPDGLRYTAYAIMNYVASKRTWLYVGLDYTHQKDAGTVLAAALPKASQTGVMVGMRHGF</sequence>
<dbReference type="Pfam" id="PF13609">
    <property type="entry name" value="Porin_4"/>
    <property type="match status" value="1"/>
</dbReference>
<evidence type="ECO:0000256" key="2">
    <source>
        <dbReference type="ARBA" id="ARBA00011233"/>
    </source>
</evidence>
<keyword evidence="4" id="KW-1134">Transmembrane beta strand</keyword>
<evidence type="ECO:0000256" key="7">
    <source>
        <dbReference type="ARBA" id="ARBA00023065"/>
    </source>
</evidence>
<keyword evidence="16" id="KW-1185">Reference proteome</keyword>
<dbReference type="InterPro" id="IPR050298">
    <property type="entry name" value="Gram-neg_bact_OMP"/>
</dbReference>
<dbReference type="Proteomes" id="UP000077927">
    <property type="component" value="Chromosome 1"/>
</dbReference>
<reference evidence="16" key="3">
    <citation type="submission" date="2016-06" db="EMBL/GenBank/DDBJ databases">
        <authorList>
            <person name="Xu Y."/>
            <person name="Nagy A."/>
            <person name="Yan X."/>
            <person name="Kim S.W."/>
            <person name="Haley B."/>
            <person name="Liu N.T."/>
            <person name="Nou X."/>
        </authorList>
    </citation>
    <scope>NUCLEOTIDE SEQUENCE [LARGE SCALE GENOMIC DNA]</scope>
    <source>
        <strain evidence="16">ATCC 49129</strain>
    </source>
</reference>
<dbReference type="PANTHER" id="PTHR34501">
    <property type="entry name" value="PROTEIN YDDL-RELATED"/>
    <property type="match status" value="1"/>
</dbReference>
<evidence type="ECO:0000256" key="3">
    <source>
        <dbReference type="ARBA" id="ARBA00022448"/>
    </source>
</evidence>
<evidence type="ECO:0000313" key="13">
    <source>
        <dbReference type="EMBL" id="ANH72498.1"/>
    </source>
</evidence>
<gene>
    <name evidence="14" type="ORF">A9Y76_16330</name>
    <name evidence="13" type="ORF">ACS15_3449</name>
</gene>
<evidence type="ECO:0000256" key="1">
    <source>
        <dbReference type="ARBA" id="ARBA00004571"/>
    </source>
</evidence>
<dbReference type="Gene3D" id="2.40.160.10">
    <property type="entry name" value="Porin"/>
    <property type="match status" value="1"/>
</dbReference>
<evidence type="ECO:0000313" key="15">
    <source>
        <dbReference type="Proteomes" id="UP000077927"/>
    </source>
</evidence>
<proteinExistence type="predicted"/>
<dbReference type="CDD" id="cd00342">
    <property type="entry name" value="gram_neg_porins"/>
    <property type="match status" value="1"/>
</dbReference>
<dbReference type="PRINTS" id="PR00184">
    <property type="entry name" value="NEISSPPORIN"/>
</dbReference>